<dbReference type="GO" id="GO:0003682">
    <property type="term" value="F:chromatin binding"/>
    <property type="evidence" value="ECO:0007669"/>
    <property type="project" value="TreeGrafter"/>
</dbReference>
<reference evidence="5" key="1">
    <citation type="journal article" date="2020" name="Stud. Mycol.">
        <title>101 Dothideomycetes genomes: a test case for predicting lifestyles and emergence of pathogens.</title>
        <authorList>
            <person name="Haridas S."/>
            <person name="Albert R."/>
            <person name="Binder M."/>
            <person name="Bloem J."/>
            <person name="Labutti K."/>
            <person name="Salamov A."/>
            <person name="Andreopoulos B."/>
            <person name="Baker S."/>
            <person name="Barry K."/>
            <person name="Bills G."/>
            <person name="Bluhm B."/>
            <person name="Cannon C."/>
            <person name="Castanera R."/>
            <person name="Culley D."/>
            <person name="Daum C."/>
            <person name="Ezra D."/>
            <person name="Gonzalez J."/>
            <person name="Henrissat B."/>
            <person name="Kuo A."/>
            <person name="Liang C."/>
            <person name="Lipzen A."/>
            <person name="Lutzoni F."/>
            <person name="Magnuson J."/>
            <person name="Mondo S."/>
            <person name="Nolan M."/>
            <person name="Ohm R."/>
            <person name="Pangilinan J."/>
            <person name="Park H.-J."/>
            <person name="Ramirez L."/>
            <person name="Alfaro M."/>
            <person name="Sun H."/>
            <person name="Tritt A."/>
            <person name="Yoshinaga Y."/>
            <person name="Zwiers L.-H."/>
            <person name="Turgeon B."/>
            <person name="Goodwin S."/>
            <person name="Spatafora J."/>
            <person name="Crous P."/>
            <person name="Grigoriev I."/>
        </authorList>
    </citation>
    <scope>NUCLEOTIDE SEQUENCE</scope>
    <source>
        <strain evidence="5">CBS 379.55</strain>
    </source>
</reference>
<dbReference type="AlphaFoldDB" id="A0A6A6JP00"/>
<dbReference type="RefSeq" id="XP_033655656.1">
    <property type="nucleotide sequence ID" value="XM_033796826.1"/>
</dbReference>
<accession>A0A6A6JP00</accession>
<evidence type="ECO:0000313" key="5">
    <source>
        <dbReference type="EMBL" id="KAF2278117.1"/>
    </source>
</evidence>
<dbReference type="GO" id="GO:0010468">
    <property type="term" value="P:regulation of gene expression"/>
    <property type="evidence" value="ECO:0007669"/>
    <property type="project" value="UniProtKB-ARBA"/>
</dbReference>
<dbReference type="InterPro" id="IPR036910">
    <property type="entry name" value="HMG_box_dom_sf"/>
</dbReference>
<feature type="region of interest" description="Disordered" evidence="3">
    <location>
        <begin position="508"/>
        <end position="546"/>
    </location>
</feature>
<dbReference type="SUPFAM" id="SSF46689">
    <property type="entry name" value="Homeodomain-like"/>
    <property type="match status" value="1"/>
</dbReference>
<evidence type="ECO:0000256" key="3">
    <source>
        <dbReference type="SAM" id="MobiDB-lite"/>
    </source>
</evidence>
<gene>
    <name evidence="5" type="ORF">EI97DRAFT_414363</name>
</gene>
<dbReference type="GeneID" id="54550001"/>
<proteinExistence type="inferred from homology"/>
<feature type="compositionally biased region" description="Low complexity" evidence="3">
    <location>
        <begin position="152"/>
        <end position="164"/>
    </location>
</feature>
<feature type="region of interest" description="Disordered" evidence="3">
    <location>
        <begin position="66"/>
        <end position="220"/>
    </location>
</feature>
<dbReference type="Pfam" id="PF04433">
    <property type="entry name" value="SWIRM"/>
    <property type="match status" value="1"/>
</dbReference>
<dbReference type="Gene3D" id="1.10.10.10">
    <property type="entry name" value="Winged helix-like DNA-binding domain superfamily/Winged helix DNA-binding domain"/>
    <property type="match status" value="1"/>
</dbReference>
<comment type="similarity">
    <text evidence="1">Belongs to the flavin monoamine oxidase family.</text>
</comment>
<dbReference type="PANTHER" id="PTHR10742:SF386">
    <property type="entry name" value="LYSINE-SPECIFIC HISTONE DEMETHYLASE 1A"/>
    <property type="match status" value="1"/>
</dbReference>
<dbReference type="SUPFAM" id="SSF47095">
    <property type="entry name" value="HMG-box"/>
    <property type="match status" value="1"/>
</dbReference>
<dbReference type="SUPFAM" id="SSF51905">
    <property type="entry name" value="FAD/NAD(P)-binding domain"/>
    <property type="match status" value="1"/>
</dbReference>
<feature type="compositionally biased region" description="Polar residues" evidence="3">
    <location>
        <begin position="96"/>
        <end position="106"/>
    </location>
</feature>
<evidence type="ECO:0000256" key="1">
    <source>
        <dbReference type="ARBA" id="ARBA00005995"/>
    </source>
</evidence>
<feature type="domain" description="SWIRM" evidence="4">
    <location>
        <begin position="237"/>
        <end position="332"/>
    </location>
</feature>
<dbReference type="InterPro" id="IPR007526">
    <property type="entry name" value="SWIRM"/>
</dbReference>
<dbReference type="GO" id="GO:0016491">
    <property type="term" value="F:oxidoreductase activity"/>
    <property type="evidence" value="ECO:0007669"/>
    <property type="project" value="UniProtKB-KW"/>
</dbReference>
<feature type="compositionally biased region" description="Polar residues" evidence="3">
    <location>
        <begin position="120"/>
        <end position="132"/>
    </location>
</feature>
<evidence type="ECO:0000256" key="2">
    <source>
        <dbReference type="ARBA" id="ARBA00023002"/>
    </source>
</evidence>
<dbReference type="EMBL" id="ML986488">
    <property type="protein sequence ID" value="KAF2278117.1"/>
    <property type="molecule type" value="Genomic_DNA"/>
</dbReference>
<organism evidence="5 6">
    <name type="scientific">Westerdykella ornata</name>
    <dbReference type="NCBI Taxonomy" id="318751"/>
    <lineage>
        <taxon>Eukaryota</taxon>
        <taxon>Fungi</taxon>
        <taxon>Dikarya</taxon>
        <taxon>Ascomycota</taxon>
        <taxon>Pezizomycotina</taxon>
        <taxon>Dothideomycetes</taxon>
        <taxon>Pleosporomycetidae</taxon>
        <taxon>Pleosporales</taxon>
        <taxon>Sporormiaceae</taxon>
        <taxon>Westerdykella</taxon>
    </lineage>
</organism>
<name>A0A6A6JP00_WESOR</name>
<dbReference type="PANTHER" id="PTHR10742">
    <property type="entry name" value="FLAVIN MONOAMINE OXIDASE"/>
    <property type="match status" value="1"/>
</dbReference>
<dbReference type="InterPro" id="IPR036388">
    <property type="entry name" value="WH-like_DNA-bd_sf"/>
</dbReference>
<keyword evidence="6" id="KW-1185">Reference proteome</keyword>
<sequence length="1141" mass="125270">MYSTFAATADADSFDDNTFGFGQAKDDVLSIPMSHESAHTHLKVPAPDMIPITGLNRMVYGPYNESTTSSSQYGYTRDGSEGNDSHLSGREDRDGSISSGYVNGQDRSYAPSPLHISHTAHPTFQIPSNLPGNSYGAHISNDNRSPLHPAKTTTISPTTVLPTSNKEHAIPPNPASEVQPSLKESSMVSPTDQGAHSHTPPTARQSTKPASMRKAPEFRANSSIPAEMSWPEFARQGILGAESSRLNPFALHPEEYKLLRNHVTHAQVTIYLNIRNAILRLWTRNPLVAVTPEEAAGCARDKRYFGLALVAYNWLLRNGYINFGCVEVPNTAGPNPRSKAKAGSQKTVLVIGAGMAGLGCARHVEGLFSQLGDRWADEGELPPKVIVLEARRRIGGRVYSHPLRNQQNSTLPRGHRCTAEMGAQIVTGFERGNPMNALIRGQLGIPYHALRDNTILYDHDGTIVERSQDLLVEKLYNDVLERVSVYRNKPATFRTVEGDRNMILFGREPSDTGGPTVAELEQSSAPLPAHANTTASTTEEKPSSGVEKLAGRAYQLTAGFDADIPAAEAVRRMGWTLKPEASSSQTLELDTIARSVKHPTLGPTMDEGIRQYQDLINLSPKDLRLLNWHHANLEYANAVSVNQLSLSGWDQDIGNEFEGEHTQIIGGYQQVPRGLWHCPTKLDVRFNSAVKSIHYNMRESVVGKAVKVACHNGEVFEADEVVLTTPLGVLKSGAISFNPPLPSWKNEVIERMGFGLLNKVILVYEEAFWEPHRDMFGLLNEAERQDSLDTKDYASRRGRFYLFWNCIKTSGRPTLVALMAGDAAHYAEASTDEHLVQEVTSRLTKMFSPKPVPLPSETIVTRWSKDPYARGSYSYVGPTTLAGDYDVMAKPHGLLHFAGEATCGTHPATVHGAYLSGLRAAAEVVESMIGPIEVPTPLVEKVEKKPIKTDRSSTPITLAAKHKLDSTDSTPPSSSQDGGRNAARKPGRDEAYEASIIGAILNEIGERPIKPGRSTGVNPFLLFTKDNWYACKEECDQKRQAATGDPNAKASKTEIRSAIGLKWRTASEEVKKPYLEQTSMAKEDAAAMAKQFKESVERWDREAERIRKEFVEKNPPPDGDVALYEGRTAIEVGGGKRLRRG</sequence>
<dbReference type="Gene3D" id="3.90.660.10">
    <property type="match status" value="1"/>
</dbReference>
<dbReference type="Gene3D" id="3.50.50.60">
    <property type="entry name" value="FAD/NAD(P)-binding domain"/>
    <property type="match status" value="2"/>
</dbReference>
<dbReference type="PROSITE" id="PS50934">
    <property type="entry name" value="SWIRM"/>
    <property type="match status" value="1"/>
</dbReference>
<evidence type="ECO:0000259" key="4">
    <source>
        <dbReference type="PROSITE" id="PS50934"/>
    </source>
</evidence>
<feature type="compositionally biased region" description="Polar residues" evidence="3">
    <location>
        <begin position="176"/>
        <end position="209"/>
    </location>
</feature>
<dbReference type="SUPFAM" id="SSF54373">
    <property type="entry name" value="FAD-linked reductases, C-terminal domain"/>
    <property type="match status" value="1"/>
</dbReference>
<dbReference type="InterPro" id="IPR002937">
    <property type="entry name" value="Amino_oxidase"/>
</dbReference>
<dbReference type="GO" id="GO:0050660">
    <property type="term" value="F:flavin adenine dinucleotide binding"/>
    <property type="evidence" value="ECO:0007669"/>
    <property type="project" value="TreeGrafter"/>
</dbReference>
<dbReference type="InterPro" id="IPR036188">
    <property type="entry name" value="FAD/NAD-bd_sf"/>
</dbReference>
<dbReference type="Pfam" id="PF01593">
    <property type="entry name" value="Amino_oxidase"/>
    <property type="match status" value="2"/>
</dbReference>
<dbReference type="InterPro" id="IPR009057">
    <property type="entry name" value="Homeodomain-like_sf"/>
</dbReference>
<keyword evidence="2" id="KW-0560">Oxidoreductase</keyword>
<dbReference type="InterPro" id="IPR050281">
    <property type="entry name" value="Flavin_monoamine_oxidase"/>
</dbReference>
<feature type="region of interest" description="Disordered" evidence="3">
    <location>
        <begin position="944"/>
        <end position="989"/>
    </location>
</feature>
<feature type="compositionally biased region" description="Polar residues" evidence="3">
    <location>
        <begin position="521"/>
        <end position="537"/>
    </location>
</feature>
<evidence type="ECO:0000313" key="6">
    <source>
        <dbReference type="Proteomes" id="UP000800097"/>
    </source>
</evidence>
<dbReference type="OrthoDB" id="9982100at2759"/>
<protein>
    <recommendedName>
        <fullName evidence="4">SWIRM domain-containing protein</fullName>
    </recommendedName>
</protein>
<dbReference type="Gene3D" id="1.10.30.10">
    <property type="entry name" value="High mobility group box domain"/>
    <property type="match status" value="1"/>
</dbReference>
<dbReference type="Proteomes" id="UP000800097">
    <property type="component" value="Unassembled WGS sequence"/>
</dbReference>
<dbReference type="GO" id="GO:0006338">
    <property type="term" value="P:chromatin remodeling"/>
    <property type="evidence" value="ECO:0007669"/>
    <property type="project" value="TreeGrafter"/>
</dbReference>
<feature type="compositionally biased region" description="Basic and acidic residues" evidence="3">
    <location>
        <begin position="78"/>
        <end position="95"/>
    </location>
</feature>